<dbReference type="KEGG" id="req:REQ_42390"/>
<evidence type="ECO:0000313" key="4">
    <source>
        <dbReference type="EMBL" id="CBH50206.1"/>
    </source>
</evidence>
<reference evidence="4" key="1">
    <citation type="journal article" date="2010" name="PLoS Genet.">
        <title>The genome of a pathogenic rhodococcus: cooptive virulence underpinned by key gene acquisitions.</title>
        <authorList>
            <person name="Letek M."/>
            <person name="Gonzalez P."/>
            <person name="Macarthur I."/>
            <person name="Rodriguez H."/>
            <person name="Freeman T.C."/>
            <person name="Valero-Rello A."/>
            <person name="Blanco M."/>
            <person name="Buckley T."/>
            <person name="Cherevach I."/>
            <person name="Fahey R."/>
            <person name="Hapeshi A."/>
            <person name="Holdstock J."/>
            <person name="Leadon D."/>
            <person name="Navas J."/>
            <person name="Ocampo A."/>
            <person name="Quail M.A."/>
            <person name="Sanders M."/>
            <person name="Scortti M.M."/>
            <person name="Prescott J.F."/>
            <person name="Fogarty U."/>
            <person name="Meijer W.G."/>
            <person name="Parkhill J."/>
            <person name="Bentley S.D."/>
            <person name="Vazquez-Boland J.A."/>
        </authorList>
    </citation>
    <scope>NUCLEOTIDE SEQUENCE [LARGE SCALE GENOMIC DNA]</scope>
    <source>
        <strain evidence="4 5">103S</strain>
    </source>
</reference>
<name>A0A3S5YCA2_RHOH1</name>
<dbReference type="GO" id="GO:0047617">
    <property type="term" value="F:fatty acyl-CoA hydrolase activity"/>
    <property type="evidence" value="ECO:0007669"/>
    <property type="project" value="InterPro"/>
</dbReference>
<accession>A0A3S5YCA2</accession>
<protein>
    <submittedName>
        <fullName evidence="4">Thioesterase</fullName>
    </submittedName>
</protein>
<dbReference type="EMBL" id="FN563149">
    <property type="protein sequence ID" value="CBH50206.1"/>
    <property type="molecule type" value="Genomic_DNA"/>
</dbReference>
<dbReference type="NCBIfam" id="TIGR00369">
    <property type="entry name" value="unchar_dom_1"/>
    <property type="match status" value="1"/>
</dbReference>
<dbReference type="AlphaFoldDB" id="A0A3S5YCA2"/>
<dbReference type="PANTHER" id="PTHR21660:SF1">
    <property type="entry name" value="ACYL-COENZYME A THIOESTERASE 13"/>
    <property type="match status" value="1"/>
</dbReference>
<dbReference type="CDD" id="cd03443">
    <property type="entry name" value="PaaI_thioesterase"/>
    <property type="match status" value="1"/>
</dbReference>
<dbReference type="InterPro" id="IPR003736">
    <property type="entry name" value="PAAI_dom"/>
</dbReference>
<gene>
    <name evidence="4" type="ordered locus">REQ_42390</name>
</gene>
<dbReference type="GeneID" id="57579864"/>
<dbReference type="InterPro" id="IPR029069">
    <property type="entry name" value="HotDog_dom_sf"/>
</dbReference>
<dbReference type="SUPFAM" id="SSF54637">
    <property type="entry name" value="Thioesterase/thiol ester dehydrase-isomerase"/>
    <property type="match status" value="2"/>
</dbReference>
<dbReference type="RefSeq" id="WP_013417334.1">
    <property type="nucleotide sequence ID" value="NC_014659.1"/>
</dbReference>
<evidence type="ECO:0000256" key="1">
    <source>
        <dbReference type="ARBA" id="ARBA00008324"/>
    </source>
</evidence>
<dbReference type="Proteomes" id="UP001154400">
    <property type="component" value="Chromosome"/>
</dbReference>
<dbReference type="Pfam" id="PF03061">
    <property type="entry name" value="4HBT"/>
    <property type="match status" value="1"/>
</dbReference>
<dbReference type="InterPro" id="IPR006683">
    <property type="entry name" value="Thioestr_dom"/>
</dbReference>
<organism evidence="4">
    <name type="scientific">Rhodococcus hoagii (strain 103S)</name>
    <name type="common">Rhodococcus equi</name>
    <dbReference type="NCBI Taxonomy" id="685727"/>
    <lineage>
        <taxon>Bacteria</taxon>
        <taxon>Bacillati</taxon>
        <taxon>Actinomycetota</taxon>
        <taxon>Actinomycetes</taxon>
        <taxon>Mycobacteriales</taxon>
        <taxon>Nocardiaceae</taxon>
        <taxon>Prescottella</taxon>
    </lineage>
</organism>
<proteinExistence type="inferred from homology"/>
<dbReference type="InterPro" id="IPR039298">
    <property type="entry name" value="ACOT13"/>
</dbReference>
<sequence>MTQTAADPSTAPERVDRLNLFMGVEAREVRPGHLVLAQPVGARFHDHRGQTILGSVGVLADACPGGSLGNSVPADAGMVLSQISATLAAPMPTHGTVVATGDVVDLDLESGIGLAAGAMHDGDGTTVAVVQSRGVFVTRPRANAAAVLSGQRLPVPAAEPCAAPDELAGRAGLDVVDGIASERIARGPLAGLLDLRLTDVERGSLTATFAPQDWMSNYLGSIQGGILITAADLVNGLVAQTLTAADQRYRILDLRIDFVRSPATDGPAIRAEAEVVRAGRRLALIESRLLDSSGQVLIRAAASAQLL</sequence>
<dbReference type="Gene3D" id="3.10.129.10">
    <property type="entry name" value="Hotdog Thioesterase"/>
    <property type="match status" value="2"/>
</dbReference>
<evidence type="ECO:0000259" key="3">
    <source>
        <dbReference type="Pfam" id="PF03061"/>
    </source>
</evidence>
<keyword evidence="2" id="KW-0378">Hydrolase</keyword>
<evidence type="ECO:0000313" key="5">
    <source>
        <dbReference type="Proteomes" id="UP000006892"/>
    </source>
</evidence>
<evidence type="ECO:0000256" key="2">
    <source>
        <dbReference type="ARBA" id="ARBA00022801"/>
    </source>
</evidence>
<dbReference type="PANTHER" id="PTHR21660">
    <property type="entry name" value="THIOESTERASE SUPERFAMILY MEMBER-RELATED"/>
    <property type="match status" value="1"/>
</dbReference>
<comment type="similarity">
    <text evidence="1">Belongs to the thioesterase PaaI family.</text>
</comment>
<feature type="domain" description="Thioesterase" evidence="3">
    <location>
        <begin position="220"/>
        <end position="296"/>
    </location>
</feature>